<feature type="region of interest" description="Disordered" evidence="1">
    <location>
        <begin position="330"/>
        <end position="356"/>
    </location>
</feature>
<dbReference type="PANTHER" id="PTHR31630:SF6">
    <property type="entry name" value="PHYTANOYL-COA DIOXYGENASE-RELATED"/>
    <property type="match status" value="1"/>
</dbReference>
<dbReference type="InterPro" id="IPR008775">
    <property type="entry name" value="Phytyl_CoA_dOase-like"/>
</dbReference>
<feature type="compositionally biased region" description="Pro residues" evidence="1">
    <location>
        <begin position="11"/>
        <end position="23"/>
    </location>
</feature>
<dbReference type="PANTHER" id="PTHR31630">
    <property type="entry name" value="PHYTANOYL-COA DIOXYGENASE-RELATED-RELATED"/>
    <property type="match status" value="1"/>
</dbReference>
<accession>A0A0G4ICX3</accession>
<protein>
    <recommendedName>
        <fullName evidence="3">Phytanoyl-CoA dioxygenase</fullName>
    </recommendedName>
</protein>
<feature type="compositionally biased region" description="Basic and acidic residues" evidence="1">
    <location>
        <begin position="330"/>
        <end position="343"/>
    </location>
</feature>
<gene>
    <name evidence="2" type="ORF">Cvel_2274</name>
</gene>
<dbReference type="EMBL" id="CDMZ01005831">
    <property type="protein sequence ID" value="CEM54934.1"/>
    <property type="molecule type" value="Genomic_DNA"/>
</dbReference>
<evidence type="ECO:0008006" key="3">
    <source>
        <dbReference type="Google" id="ProtNLM"/>
    </source>
</evidence>
<evidence type="ECO:0000256" key="1">
    <source>
        <dbReference type="SAM" id="MobiDB-lite"/>
    </source>
</evidence>
<sequence>MAGEVTVVEDLPPPGDLPVIPSPDRPETLTPPTQENGKTDLEAVPVSSPTDAQAPATSPLDPASTSEGGDSNPVEPQIHDMLVPYISTGTEFSRNILCQIQTEGYAVIPNLLTPEECDEQLSLLWSFVETVSPGVRRDDPASWYPSPPERQEDPWPQTWRPTSGNRHPHHHRPYCVAGRRCESSLGEHFDQKHETRGLACLQSVTALTDQEEGDGCFLCWPKSHLQHQRLTRDSWRGHMDWVPLTDAEIATLREAELSPLRLPVSRGSVILWRSDLAHSGARPLKPSDGFRAVSYVSMSPACLTPVSVLPQKLEAYRRTRTGDHAAWRENWHPDEVPRTERSRKSGVPVRPPSMSPPFFANGPPAVSWRQAELYGLVKYCETETERRGEKERAEAAGVVFKE</sequence>
<proteinExistence type="predicted"/>
<feature type="region of interest" description="Disordered" evidence="1">
    <location>
        <begin position="136"/>
        <end position="170"/>
    </location>
</feature>
<organism evidence="2">
    <name type="scientific">Chromera velia CCMP2878</name>
    <dbReference type="NCBI Taxonomy" id="1169474"/>
    <lineage>
        <taxon>Eukaryota</taxon>
        <taxon>Sar</taxon>
        <taxon>Alveolata</taxon>
        <taxon>Colpodellida</taxon>
        <taxon>Chromeraceae</taxon>
        <taxon>Chromera</taxon>
    </lineage>
</organism>
<name>A0A0G4ICX3_9ALVE</name>
<dbReference type="Pfam" id="PF05721">
    <property type="entry name" value="PhyH"/>
    <property type="match status" value="1"/>
</dbReference>
<evidence type="ECO:0000313" key="2">
    <source>
        <dbReference type="EMBL" id="CEM54934.1"/>
    </source>
</evidence>
<dbReference type="AlphaFoldDB" id="A0A0G4ICX3"/>
<reference evidence="2" key="1">
    <citation type="submission" date="2014-11" db="EMBL/GenBank/DDBJ databases">
        <authorList>
            <person name="Otto D Thomas"/>
            <person name="Naeem Raeece"/>
        </authorList>
    </citation>
    <scope>NUCLEOTIDE SEQUENCE</scope>
</reference>
<dbReference type="Gene3D" id="2.60.120.620">
    <property type="entry name" value="q2cbj1_9rhob like domain"/>
    <property type="match status" value="1"/>
</dbReference>
<dbReference type="SUPFAM" id="SSF51197">
    <property type="entry name" value="Clavaminate synthase-like"/>
    <property type="match status" value="1"/>
</dbReference>
<dbReference type="VEuPathDB" id="CryptoDB:Cvel_2274"/>
<feature type="region of interest" description="Disordered" evidence="1">
    <location>
        <begin position="1"/>
        <end position="77"/>
    </location>
</feature>